<dbReference type="InterPro" id="IPR029028">
    <property type="entry name" value="Alpha/beta_knot_MTases"/>
</dbReference>
<dbReference type="Pfam" id="PF01746">
    <property type="entry name" value="tRNA_m1G_MT"/>
    <property type="match status" value="2"/>
</dbReference>
<evidence type="ECO:0000256" key="11">
    <source>
        <dbReference type="ARBA" id="ARBA00022694"/>
    </source>
</evidence>
<evidence type="ECO:0000256" key="4">
    <source>
        <dbReference type="ARBA" id="ARBA00011738"/>
    </source>
</evidence>
<evidence type="ECO:0000256" key="17">
    <source>
        <dbReference type="RuleBase" id="RU003464"/>
    </source>
</evidence>
<keyword evidence="9 15" id="KW-0808">Transferase</keyword>
<dbReference type="CDD" id="cd18080">
    <property type="entry name" value="TrmD-like"/>
    <property type="match status" value="1"/>
</dbReference>
<feature type="domain" description="tRNA methyltransferase TRMD/TRM10-type" evidence="18">
    <location>
        <begin position="1"/>
        <end position="82"/>
    </location>
</feature>
<evidence type="ECO:0000256" key="16">
    <source>
        <dbReference type="PIRSR" id="PIRSR000386-1"/>
    </source>
</evidence>
<evidence type="ECO:0000256" key="8">
    <source>
        <dbReference type="ARBA" id="ARBA00022603"/>
    </source>
</evidence>
<dbReference type="Gene3D" id="1.10.1270.20">
    <property type="entry name" value="tRNA(m1g37)methyltransferase, domain 2"/>
    <property type="match status" value="1"/>
</dbReference>
<proteinExistence type="inferred from homology"/>
<evidence type="ECO:0000256" key="3">
    <source>
        <dbReference type="ARBA" id="ARBA00007630"/>
    </source>
</evidence>
<dbReference type="AlphaFoldDB" id="A0A2M7E9A1"/>
<dbReference type="NCBIfam" id="TIGR00088">
    <property type="entry name" value="trmD"/>
    <property type="match status" value="1"/>
</dbReference>
<dbReference type="PIRSF" id="PIRSF000386">
    <property type="entry name" value="tRNA_mtase"/>
    <property type="match status" value="1"/>
</dbReference>
<protein>
    <recommendedName>
        <fullName evidence="6 15">tRNA (guanine-N(1)-)-methyltransferase</fullName>
        <ecNumber evidence="5 15">2.1.1.228</ecNumber>
    </recommendedName>
    <alternativeName>
        <fullName evidence="12 15">M1G-methyltransferase</fullName>
    </alternativeName>
    <alternativeName>
        <fullName evidence="13 15">tRNA [GM37] methyltransferase</fullName>
    </alternativeName>
</protein>
<evidence type="ECO:0000313" key="19">
    <source>
        <dbReference type="EMBL" id="PIV64294.1"/>
    </source>
</evidence>
<evidence type="ECO:0000256" key="9">
    <source>
        <dbReference type="ARBA" id="ARBA00022679"/>
    </source>
</evidence>
<dbReference type="InterPro" id="IPR016009">
    <property type="entry name" value="tRNA_MeTrfase_TRMD/TRM10"/>
</dbReference>
<dbReference type="GO" id="GO:0005829">
    <property type="term" value="C:cytosol"/>
    <property type="evidence" value="ECO:0007669"/>
    <property type="project" value="TreeGrafter"/>
</dbReference>
<evidence type="ECO:0000256" key="10">
    <source>
        <dbReference type="ARBA" id="ARBA00022691"/>
    </source>
</evidence>
<comment type="caution">
    <text evidence="19">The sequence shown here is derived from an EMBL/GenBank/DDBJ whole genome shotgun (WGS) entry which is preliminary data.</text>
</comment>
<dbReference type="PANTHER" id="PTHR46417:SF1">
    <property type="entry name" value="TRNA (GUANINE-N(1)-)-METHYLTRANSFERASE"/>
    <property type="match status" value="1"/>
</dbReference>
<keyword evidence="11 15" id="KW-0819">tRNA processing</keyword>
<evidence type="ECO:0000256" key="1">
    <source>
        <dbReference type="ARBA" id="ARBA00002634"/>
    </source>
</evidence>
<name>A0A2M7E9A1_9BACT</name>
<comment type="similarity">
    <text evidence="3 15 17">Belongs to the RNA methyltransferase TrmD family.</text>
</comment>
<dbReference type="InterPro" id="IPR002649">
    <property type="entry name" value="tRNA_m1G_MeTrfase_TrmD"/>
</dbReference>
<organism evidence="19 20">
    <name type="scientific">bacterium (Candidatus Ratteibacteria) CG01_land_8_20_14_3_00_40_19</name>
    <dbReference type="NCBI Taxonomy" id="2014290"/>
    <lineage>
        <taxon>Bacteria</taxon>
        <taxon>Candidatus Ratteibacteria</taxon>
    </lineage>
</organism>
<sequence>MVIDILTIFPEVFTPLEVSIVKRAREKGLIEINIYNLRDFTPNKHKKVDDLAYGGGIGMVMKPEPIFEGIEYLRVKSDEVVARHEVPWQSHEVRGCHAHARNDIKIQNSKIILLSPQGSLFTQKMAKELSCEKHLIFICGHYEGIDERVRTIVDKEISIGEYILTGGELAAMVVADSIVRLIPGVLPEEATEEDSFSKGDLLDWPHYTRPRVFRGLKVPAVLLSGNHRKVTDWRQKQAKERTRLRQNL</sequence>
<feature type="domain" description="tRNA methyltransferase TRMD/TRM10-type" evidence="18">
    <location>
        <begin position="99"/>
        <end position="245"/>
    </location>
</feature>
<comment type="caution">
    <text evidence="15">Lacks conserved residue(s) required for the propagation of feature annotation.</text>
</comment>
<dbReference type="GO" id="GO:0052906">
    <property type="term" value="F:tRNA (guanine(37)-N1)-methyltransferase activity"/>
    <property type="evidence" value="ECO:0007669"/>
    <property type="project" value="UniProtKB-UniRule"/>
</dbReference>
<evidence type="ECO:0000259" key="18">
    <source>
        <dbReference type="Pfam" id="PF01746"/>
    </source>
</evidence>
<dbReference type="EC" id="2.1.1.228" evidence="5 15"/>
<keyword evidence="8 15" id="KW-0489">Methyltransferase</keyword>
<evidence type="ECO:0000256" key="12">
    <source>
        <dbReference type="ARBA" id="ARBA00029736"/>
    </source>
</evidence>
<feature type="binding site" evidence="16">
    <location>
        <begin position="159"/>
        <end position="164"/>
    </location>
    <ligand>
        <name>S-adenosyl-L-methionine</name>
        <dbReference type="ChEBI" id="CHEBI:59789"/>
    </ligand>
</feature>
<dbReference type="NCBIfam" id="NF000648">
    <property type="entry name" value="PRK00026.1"/>
    <property type="match status" value="1"/>
</dbReference>
<evidence type="ECO:0000256" key="15">
    <source>
        <dbReference type="HAMAP-Rule" id="MF_00605"/>
    </source>
</evidence>
<dbReference type="Gene3D" id="3.40.1280.10">
    <property type="match status" value="1"/>
</dbReference>
<dbReference type="HAMAP" id="MF_00605">
    <property type="entry name" value="TrmD"/>
    <property type="match status" value="1"/>
</dbReference>
<comment type="catalytic activity">
    <reaction evidence="14 15 17">
        <text>guanosine(37) in tRNA + S-adenosyl-L-methionine = N(1)-methylguanosine(37) in tRNA + S-adenosyl-L-homocysteine + H(+)</text>
        <dbReference type="Rhea" id="RHEA:36899"/>
        <dbReference type="Rhea" id="RHEA-COMP:10145"/>
        <dbReference type="Rhea" id="RHEA-COMP:10147"/>
        <dbReference type="ChEBI" id="CHEBI:15378"/>
        <dbReference type="ChEBI" id="CHEBI:57856"/>
        <dbReference type="ChEBI" id="CHEBI:59789"/>
        <dbReference type="ChEBI" id="CHEBI:73542"/>
        <dbReference type="ChEBI" id="CHEBI:74269"/>
        <dbReference type="EC" id="2.1.1.228"/>
    </reaction>
</comment>
<evidence type="ECO:0000256" key="13">
    <source>
        <dbReference type="ARBA" id="ARBA00033392"/>
    </source>
</evidence>
<feature type="binding site" evidence="15 16">
    <location>
        <position position="140"/>
    </location>
    <ligand>
        <name>S-adenosyl-L-methionine</name>
        <dbReference type="ChEBI" id="CHEBI:59789"/>
    </ligand>
</feature>
<reference evidence="20" key="1">
    <citation type="submission" date="2017-09" db="EMBL/GenBank/DDBJ databases">
        <title>Depth-based differentiation of microbial function through sediment-hosted aquifers and enrichment of novel symbionts in the deep terrestrial subsurface.</title>
        <authorList>
            <person name="Probst A.J."/>
            <person name="Ladd B."/>
            <person name="Jarett J.K."/>
            <person name="Geller-Mcgrath D.E."/>
            <person name="Sieber C.M.K."/>
            <person name="Emerson J.B."/>
            <person name="Anantharaman K."/>
            <person name="Thomas B.C."/>
            <person name="Malmstrom R."/>
            <person name="Stieglmeier M."/>
            <person name="Klingl A."/>
            <person name="Woyke T."/>
            <person name="Ryan C.M."/>
            <person name="Banfield J.F."/>
        </authorList>
    </citation>
    <scope>NUCLEOTIDE SEQUENCE [LARGE SCALE GENOMIC DNA]</scope>
</reference>
<evidence type="ECO:0000256" key="2">
    <source>
        <dbReference type="ARBA" id="ARBA00004496"/>
    </source>
</evidence>
<comment type="subcellular location">
    <subcellularLocation>
        <location evidence="2 15 17">Cytoplasm</location>
    </subcellularLocation>
</comment>
<dbReference type="SUPFAM" id="SSF75217">
    <property type="entry name" value="alpha/beta knot"/>
    <property type="match status" value="1"/>
</dbReference>
<dbReference type="InterPro" id="IPR029026">
    <property type="entry name" value="tRNA_m1G_MTases_N"/>
</dbReference>
<evidence type="ECO:0000256" key="7">
    <source>
        <dbReference type="ARBA" id="ARBA00022490"/>
    </source>
</evidence>
<gene>
    <name evidence="15" type="primary">trmD</name>
    <name evidence="19" type="ORF">COS11_02920</name>
</gene>
<comment type="function">
    <text evidence="1 15 17">Specifically methylates guanosine-37 in various tRNAs.</text>
</comment>
<accession>A0A2M7E9A1</accession>
<evidence type="ECO:0000256" key="6">
    <source>
        <dbReference type="ARBA" id="ARBA00014679"/>
    </source>
</evidence>
<evidence type="ECO:0000256" key="5">
    <source>
        <dbReference type="ARBA" id="ARBA00012807"/>
    </source>
</evidence>
<evidence type="ECO:0000256" key="14">
    <source>
        <dbReference type="ARBA" id="ARBA00047783"/>
    </source>
</evidence>
<keyword evidence="7 15" id="KW-0963">Cytoplasm</keyword>
<dbReference type="EMBL" id="PETL01000143">
    <property type="protein sequence ID" value="PIV64294.1"/>
    <property type="molecule type" value="Genomic_DNA"/>
</dbReference>
<comment type="subunit">
    <text evidence="4 15 17">Homodimer.</text>
</comment>
<evidence type="ECO:0000313" key="20">
    <source>
        <dbReference type="Proteomes" id="UP000228886"/>
    </source>
</evidence>
<dbReference type="InterPro" id="IPR023148">
    <property type="entry name" value="tRNA_m1G_MeTrfase_C_sf"/>
</dbReference>
<keyword evidence="10 15" id="KW-0949">S-adenosyl-L-methionine</keyword>
<dbReference type="GO" id="GO:0002939">
    <property type="term" value="P:tRNA N1-guanine methylation"/>
    <property type="evidence" value="ECO:0007669"/>
    <property type="project" value="TreeGrafter"/>
</dbReference>
<dbReference type="PANTHER" id="PTHR46417">
    <property type="entry name" value="TRNA (GUANINE-N(1)-)-METHYLTRANSFERASE"/>
    <property type="match status" value="1"/>
</dbReference>
<dbReference type="Proteomes" id="UP000228886">
    <property type="component" value="Unassembled WGS sequence"/>
</dbReference>